<accession>A0A2M7H2D1</accession>
<dbReference type="InterPro" id="IPR003488">
    <property type="entry name" value="DprA"/>
</dbReference>
<dbReference type="NCBIfam" id="TIGR00732">
    <property type="entry name" value="dprA"/>
    <property type="match status" value="1"/>
</dbReference>
<protein>
    <submittedName>
        <fullName evidence="3">DNA-protecting protein DprA</fullName>
    </submittedName>
</protein>
<reference evidence="3 4" key="1">
    <citation type="submission" date="2017-09" db="EMBL/GenBank/DDBJ databases">
        <title>Depth-based differentiation of microbial function through sediment-hosted aquifers and enrichment of novel symbionts in the deep terrestrial subsurface.</title>
        <authorList>
            <person name="Probst A.J."/>
            <person name="Ladd B."/>
            <person name="Jarett J.K."/>
            <person name="Geller-Mcgrath D.E."/>
            <person name="Sieber C.M."/>
            <person name="Emerson J.B."/>
            <person name="Anantharaman K."/>
            <person name="Thomas B.C."/>
            <person name="Malmstrom R."/>
            <person name="Stieglmeier M."/>
            <person name="Klingl A."/>
            <person name="Woyke T."/>
            <person name="Ryan C.M."/>
            <person name="Banfield J.F."/>
        </authorList>
    </citation>
    <scope>NUCLEOTIDE SEQUENCE [LARGE SCALE GENOMIC DNA]</scope>
    <source>
        <strain evidence="3">CG15_BIG_FIL_POST_REV_8_21_14_020_45_12</strain>
    </source>
</reference>
<gene>
    <name evidence="3" type="primary">dprA</name>
    <name evidence="3" type="ORF">COW24_05650</name>
</gene>
<evidence type="ECO:0000256" key="1">
    <source>
        <dbReference type="ARBA" id="ARBA00006525"/>
    </source>
</evidence>
<dbReference type="SUPFAM" id="SSF102405">
    <property type="entry name" value="MCP/YpsA-like"/>
    <property type="match status" value="1"/>
</dbReference>
<sequence>MNKKDLTWLHALHLAHYSNLGSVRQIIKEYGVTAAAHQYGIKQVVPPEAWRELEVIKETEGVWLLTPDQPTYPKLLASSPDAPELIYGKGNSAALSHPLMVSIVGSRKCTAYGLSVVNEIVPELVRAGFVTVSGLAFGIDAAVHRATLAAGGRTIAVLGGSVTEKELAPRAHTKLALEILSAKGAIISEYPPGTITYPKLYPERNRIVAGLSLATIVIEGAERSGSLITARLATEAGRSVLAVPGSIFARTSSGTNQLISTGATPLLSCQSLFDEIECHLKDISIDYIANVVTTSIDPVAAIILKECSVARTLDQIIESTELTSAVVLQMTTQLCLSGQLSLDENNRYLNTRAT</sequence>
<evidence type="ECO:0000313" key="4">
    <source>
        <dbReference type="Proteomes" id="UP000230292"/>
    </source>
</evidence>
<feature type="domain" description="Smf/DprA SLOG" evidence="2">
    <location>
        <begin position="64"/>
        <end position="276"/>
    </location>
</feature>
<dbReference type="GO" id="GO:0009294">
    <property type="term" value="P:DNA-mediated transformation"/>
    <property type="evidence" value="ECO:0007669"/>
    <property type="project" value="InterPro"/>
</dbReference>
<dbReference type="InterPro" id="IPR057666">
    <property type="entry name" value="DrpA_SLOG"/>
</dbReference>
<organism evidence="3 4">
    <name type="scientific">Candidatus Kerfeldbacteria bacterium CG15_BIG_FIL_POST_REV_8_21_14_020_45_12</name>
    <dbReference type="NCBI Taxonomy" id="2014247"/>
    <lineage>
        <taxon>Bacteria</taxon>
        <taxon>Candidatus Kerfeldiibacteriota</taxon>
    </lineage>
</organism>
<comment type="caution">
    <text evidence="3">The sequence shown here is derived from an EMBL/GenBank/DDBJ whole genome shotgun (WGS) entry which is preliminary data.</text>
</comment>
<dbReference type="Pfam" id="PF02481">
    <property type="entry name" value="DNA_processg_A"/>
    <property type="match status" value="1"/>
</dbReference>
<dbReference type="Gene3D" id="3.40.50.450">
    <property type="match status" value="1"/>
</dbReference>
<proteinExistence type="inferred from homology"/>
<dbReference type="AlphaFoldDB" id="A0A2M7H2D1"/>
<evidence type="ECO:0000313" key="3">
    <source>
        <dbReference type="EMBL" id="PIW36381.1"/>
    </source>
</evidence>
<name>A0A2M7H2D1_9BACT</name>
<comment type="similarity">
    <text evidence="1">Belongs to the DprA/Smf family.</text>
</comment>
<dbReference type="Proteomes" id="UP000230292">
    <property type="component" value="Unassembled WGS sequence"/>
</dbReference>
<dbReference type="PANTHER" id="PTHR43022">
    <property type="entry name" value="PROTEIN SMF"/>
    <property type="match status" value="1"/>
</dbReference>
<dbReference type="PANTHER" id="PTHR43022:SF1">
    <property type="entry name" value="PROTEIN SMF"/>
    <property type="match status" value="1"/>
</dbReference>
<dbReference type="EMBL" id="PFGC01000058">
    <property type="protein sequence ID" value="PIW36381.1"/>
    <property type="molecule type" value="Genomic_DNA"/>
</dbReference>
<evidence type="ECO:0000259" key="2">
    <source>
        <dbReference type="Pfam" id="PF02481"/>
    </source>
</evidence>